<comment type="caution">
    <text evidence="2">The sequence shown here is derived from an EMBL/GenBank/DDBJ whole genome shotgun (WGS) entry which is preliminary data.</text>
</comment>
<dbReference type="Gene3D" id="3.40.50.880">
    <property type="match status" value="1"/>
</dbReference>
<evidence type="ECO:0000313" key="2">
    <source>
        <dbReference type="EMBL" id="KRL65211.1"/>
    </source>
</evidence>
<dbReference type="PROSITE" id="PS51273">
    <property type="entry name" value="GATASE_TYPE_1"/>
    <property type="match status" value="1"/>
</dbReference>
<dbReference type="GO" id="GO:0016740">
    <property type="term" value="F:transferase activity"/>
    <property type="evidence" value="ECO:0007669"/>
    <property type="project" value="UniProtKB-KW"/>
</dbReference>
<gene>
    <name evidence="2" type="ORF">FC85_GL000353</name>
</gene>
<dbReference type="Proteomes" id="UP000052013">
    <property type="component" value="Unassembled WGS sequence"/>
</dbReference>
<dbReference type="RefSeq" id="WP_057864924.1">
    <property type="nucleotide sequence ID" value="NZ_AZEY01000073.1"/>
</dbReference>
<accession>A0A0R1SK40</accession>
<proteinExistence type="predicted"/>
<dbReference type="STRING" id="1423739.FC85_GL000353"/>
<dbReference type="EMBL" id="AZEY01000073">
    <property type="protein sequence ID" value="KRL65211.1"/>
    <property type="molecule type" value="Genomic_DNA"/>
</dbReference>
<dbReference type="PANTHER" id="PTHR42695:SF5">
    <property type="entry name" value="GLUTAMINE AMIDOTRANSFERASE YLR126C-RELATED"/>
    <property type="match status" value="1"/>
</dbReference>
<name>A0A0R1SK40_9LACO</name>
<dbReference type="CDD" id="cd01741">
    <property type="entry name" value="GATase1_1"/>
    <property type="match status" value="1"/>
</dbReference>
<protein>
    <submittedName>
        <fullName evidence="2">Glutamine amidotransferase, class I</fullName>
    </submittedName>
</protein>
<keyword evidence="2" id="KW-0808">Transferase</keyword>
<dbReference type="PATRIC" id="fig|1423739.3.peg.371"/>
<dbReference type="InterPro" id="IPR044992">
    <property type="entry name" value="ChyE-like"/>
</dbReference>
<reference evidence="2 3" key="1">
    <citation type="journal article" date="2015" name="Genome Announc.">
        <title>Expanding the biotechnology potential of lactobacilli through comparative genomics of 213 strains and associated genera.</title>
        <authorList>
            <person name="Sun Z."/>
            <person name="Harris H.M."/>
            <person name="McCann A."/>
            <person name="Guo C."/>
            <person name="Argimon S."/>
            <person name="Zhang W."/>
            <person name="Yang X."/>
            <person name="Jeffery I.B."/>
            <person name="Cooney J.C."/>
            <person name="Kagawa T.F."/>
            <person name="Liu W."/>
            <person name="Song Y."/>
            <person name="Salvetti E."/>
            <person name="Wrobel A."/>
            <person name="Rasinkangas P."/>
            <person name="Parkhill J."/>
            <person name="Rea M.C."/>
            <person name="O'Sullivan O."/>
            <person name="Ritari J."/>
            <person name="Douillard F.P."/>
            <person name="Paul Ross R."/>
            <person name="Yang R."/>
            <person name="Briner A.E."/>
            <person name="Felis G.E."/>
            <person name="de Vos W.M."/>
            <person name="Barrangou R."/>
            <person name="Klaenhammer T.R."/>
            <person name="Caufield P.W."/>
            <person name="Cui Y."/>
            <person name="Zhang H."/>
            <person name="O'Toole P.W."/>
        </authorList>
    </citation>
    <scope>NUCLEOTIDE SEQUENCE [LARGE SCALE GENOMIC DNA]</scope>
    <source>
        <strain evidence="2 3">DSM 14421</strain>
    </source>
</reference>
<evidence type="ECO:0000259" key="1">
    <source>
        <dbReference type="Pfam" id="PF00117"/>
    </source>
</evidence>
<dbReference type="InterPro" id="IPR029062">
    <property type="entry name" value="Class_I_gatase-like"/>
</dbReference>
<evidence type="ECO:0000313" key="3">
    <source>
        <dbReference type="Proteomes" id="UP000052013"/>
    </source>
</evidence>
<dbReference type="PANTHER" id="PTHR42695">
    <property type="entry name" value="GLUTAMINE AMIDOTRANSFERASE YLR126C-RELATED"/>
    <property type="match status" value="1"/>
</dbReference>
<sequence>MKLTIVQHVPFEIPGLISEWAAKNHHQIDLVQLFNNDQHLPDPSDVAFLIVLGGPMSANDDLPWLSQERQLIKAVVNANKPMLGICLGAQQLAKVFGQPIIPTPKEVGFGPVTSSPLAQLLFNAQDHYQVLHWHGEGFETPQGGRPLFSSQYWPNQGFSYKSAIGLQFHLESTPASLKELVTTDAAFIAGSKFAGNENDILNKNFDPNCRTLLFNILNHLTEQIE</sequence>
<keyword evidence="2" id="KW-0315">Glutamine amidotransferase</keyword>
<dbReference type="AlphaFoldDB" id="A0A0R1SK40"/>
<organism evidence="2 3">
    <name type="scientific">Lentilactobacillus diolivorans DSM 14421</name>
    <dbReference type="NCBI Taxonomy" id="1423739"/>
    <lineage>
        <taxon>Bacteria</taxon>
        <taxon>Bacillati</taxon>
        <taxon>Bacillota</taxon>
        <taxon>Bacilli</taxon>
        <taxon>Lactobacillales</taxon>
        <taxon>Lactobacillaceae</taxon>
        <taxon>Lentilactobacillus</taxon>
    </lineage>
</organism>
<dbReference type="SUPFAM" id="SSF52317">
    <property type="entry name" value="Class I glutamine amidotransferase-like"/>
    <property type="match status" value="1"/>
</dbReference>
<feature type="domain" description="Glutamine amidotransferase" evidence="1">
    <location>
        <begin position="25"/>
        <end position="177"/>
    </location>
</feature>
<dbReference type="InterPro" id="IPR017926">
    <property type="entry name" value="GATASE"/>
</dbReference>
<dbReference type="GO" id="GO:0005829">
    <property type="term" value="C:cytosol"/>
    <property type="evidence" value="ECO:0007669"/>
    <property type="project" value="TreeGrafter"/>
</dbReference>
<dbReference type="Pfam" id="PF00117">
    <property type="entry name" value="GATase"/>
    <property type="match status" value="1"/>
</dbReference>